<gene>
    <name evidence="4" type="ORF">BDV37DRAFT_296849</name>
</gene>
<comment type="similarity">
    <text evidence="1">Belongs to the peptidase S1 family.</text>
</comment>
<protein>
    <submittedName>
        <fullName evidence="4">Eupolytin</fullName>
    </submittedName>
</protein>
<keyword evidence="2" id="KW-1015">Disulfide bond</keyword>
<keyword evidence="5" id="KW-1185">Reference proteome</keyword>
<dbReference type="Pfam" id="PF00089">
    <property type="entry name" value="Trypsin"/>
    <property type="match status" value="1"/>
</dbReference>
<reference evidence="4 5" key="1">
    <citation type="submission" date="2019-04" db="EMBL/GenBank/DDBJ databases">
        <authorList>
            <consortium name="DOE Joint Genome Institute"/>
            <person name="Mondo S."/>
            <person name="Kjaerbolling I."/>
            <person name="Vesth T."/>
            <person name="Frisvad J.C."/>
            <person name="Nybo J.L."/>
            <person name="Theobald S."/>
            <person name="Kildgaard S."/>
            <person name="Isbrandt T."/>
            <person name="Kuo A."/>
            <person name="Sato A."/>
            <person name="Lyhne E.K."/>
            <person name="Kogle M.E."/>
            <person name="Wiebenga A."/>
            <person name="Kun R.S."/>
            <person name="Lubbers R.J."/>
            <person name="Makela M.R."/>
            <person name="Barry K."/>
            <person name="Chovatia M."/>
            <person name="Clum A."/>
            <person name="Daum C."/>
            <person name="Haridas S."/>
            <person name="He G."/>
            <person name="LaButti K."/>
            <person name="Lipzen A."/>
            <person name="Riley R."/>
            <person name="Salamov A."/>
            <person name="Simmons B.A."/>
            <person name="Magnuson J.K."/>
            <person name="Henrissat B."/>
            <person name="Mortensen U.H."/>
            <person name="Larsen T.O."/>
            <person name="Devries R.P."/>
            <person name="Grigoriev I.V."/>
            <person name="Machida M."/>
            <person name="Baker S.E."/>
            <person name="Andersen M.R."/>
            <person name="Cantor M.N."/>
            <person name="Hua S.X."/>
        </authorList>
    </citation>
    <scope>NUCLEOTIDE SEQUENCE [LARGE SCALE GENOMIC DNA]</scope>
    <source>
        <strain evidence="4 5">CBS 119388</strain>
    </source>
</reference>
<organism evidence="4 5">
    <name type="scientific">Aspergillus pseudonomiae</name>
    <dbReference type="NCBI Taxonomy" id="1506151"/>
    <lineage>
        <taxon>Eukaryota</taxon>
        <taxon>Fungi</taxon>
        <taxon>Dikarya</taxon>
        <taxon>Ascomycota</taxon>
        <taxon>Pezizomycotina</taxon>
        <taxon>Eurotiomycetes</taxon>
        <taxon>Eurotiomycetidae</taxon>
        <taxon>Eurotiales</taxon>
        <taxon>Aspergillaceae</taxon>
        <taxon>Aspergillus</taxon>
        <taxon>Aspergillus subgen. Circumdati</taxon>
    </lineage>
</organism>
<sequence length="271" mass="27898">MLADPSTLHGKRETTEKLSRVELSSGIGKLRITMHTTGDLSIKALGVLGSTEVLGGSPATINDLPYLVSISKSGAYTCAGAIISGNCVVTSAQCVYGLEASPTSFSVRAGSSQTSSGGYAITVSKISRHPQFKPTSNDFDVTVLQLSSSITSGPTVKLAEFVQSGQEPADGAECVASGWGDLEGQLQSVTLPIVNREKCNETYAGQITDRMICGGSEAGKGTCPGDRGGPVTCGGKLAGIISQTNGCNLLGLPDVFTDVAKSSIQSWIKSQ</sequence>
<dbReference type="InterPro" id="IPR050430">
    <property type="entry name" value="Peptidase_S1"/>
</dbReference>
<dbReference type="EMBL" id="ML736814">
    <property type="protein sequence ID" value="KAE8400554.1"/>
    <property type="molecule type" value="Genomic_DNA"/>
</dbReference>
<feature type="domain" description="Peptidase S1" evidence="3">
    <location>
        <begin position="53"/>
        <end position="271"/>
    </location>
</feature>
<dbReference type="SMART" id="SM00020">
    <property type="entry name" value="Tryp_SPc"/>
    <property type="match status" value="1"/>
</dbReference>
<dbReference type="RefSeq" id="XP_031937873.1">
    <property type="nucleotide sequence ID" value="XM_032090203.1"/>
</dbReference>
<dbReference type="CDD" id="cd00190">
    <property type="entry name" value="Tryp_SPc"/>
    <property type="match status" value="1"/>
</dbReference>
<dbReference type="InterPro" id="IPR043504">
    <property type="entry name" value="Peptidase_S1_PA_chymotrypsin"/>
</dbReference>
<dbReference type="PANTHER" id="PTHR24276">
    <property type="entry name" value="POLYSERASE-RELATED"/>
    <property type="match status" value="1"/>
</dbReference>
<dbReference type="PANTHER" id="PTHR24276:SF91">
    <property type="entry name" value="AT26814P-RELATED"/>
    <property type="match status" value="1"/>
</dbReference>
<dbReference type="GeneID" id="43674894"/>
<proteinExistence type="inferred from homology"/>
<dbReference type="InterPro" id="IPR001254">
    <property type="entry name" value="Trypsin_dom"/>
</dbReference>
<dbReference type="PRINTS" id="PR00722">
    <property type="entry name" value="CHYMOTRYPSIN"/>
</dbReference>
<dbReference type="PROSITE" id="PS50240">
    <property type="entry name" value="TRYPSIN_DOM"/>
    <property type="match status" value="1"/>
</dbReference>
<dbReference type="AlphaFoldDB" id="A0A5N7D2F2"/>
<accession>A0A5N7D2F2</accession>
<evidence type="ECO:0000313" key="5">
    <source>
        <dbReference type="Proteomes" id="UP000325579"/>
    </source>
</evidence>
<dbReference type="GO" id="GO:0004252">
    <property type="term" value="F:serine-type endopeptidase activity"/>
    <property type="evidence" value="ECO:0007669"/>
    <property type="project" value="InterPro"/>
</dbReference>
<evidence type="ECO:0000256" key="2">
    <source>
        <dbReference type="ARBA" id="ARBA00023157"/>
    </source>
</evidence>
<dbReference type="Gene3D" id="2.40.10.10">
    <property type="entry name" value="Trypsin-like serine proteases"/>
    <property type="match status" value="1"/>
</dbReference>
<evidence type="ECO:0000259" key="3">
    <source>
        <dbReference type="PROSITE" id="PS50240"/>
    </source>
</evidence>
<dbReference type="InterPro" id="IPR001314">
    <property type="entry name" value="Peptidase_S1A"/>
</dbReference>
<name>A0A5N7D2F2_9EURO</name>
<dbReference type="GO" id="GO:0006508">
    <property type="term" value="P:proteolysis"/>
    <property type="evidence" value="ECO:0007669"/>
    <property type="project" value="InterPro"/>
</dbReference>
<evidence type="ECO:0000313" key="4">
    <source>
        <dbReference type="EMBL" id="KAE8400554.1"/>
    </source>
</evidence>
<dbReference type="InterPro" id="IPR009003">
    <property type="entry name" value="Peptidase_S1_PA"/>
</dbReference>
<dbReference type="FunFam" id="2.40.10.10:FF:000068">
    <property type="entry name" value="transmembrane protease serine 2"/>
    <property type="match status" value="1"/>
</dbReference>
<dbReference type="OrthoDB" id="6380398at2759"/>
<dbReference type="SUPFAM" id="SSF50494">
    <property type="entry name" value="Trypsin-like serine proteases"/>
    <property type="match status" value="1"/>
</dbReference>
<dbReference type="Proteomes" id="UP000325579">
    <property type="component" value="Unassembled WGS sequence"/>
</dbReference>
<evidence type="ECO:0000256" key="1">
    <source>
        <dbReference type="ARBA" id="ARBA00007664"/>
    </source>
</evidence>